<dbReference type="EMBL" id="QFFJ01000002">
    <property type="protein sequence ID" value="RBL90597.1"/>
    <property type="molecule type" value="Genomic_DNA"/>
</dbReference>
<feature type="region of interest" description="Disordered" evidence="1">
    <location>
        <begin position="64"/>
        <end position="86"/>
    </location>
</feature>
<accession>A0A365XW63</accession>
<sequence>MGAEAQFDNGLRPEKHPQYLFDKKTMKDMERKGVVTNYTGKRHSVAPNVVVVKNTSGAYYMGQDSAAHHPDSAAIKARADSAKTGH</sequence>
<reference evidence="2 3" key="1">
    <citation type="submission" date="2018-05" db="EMBL/GenBank/DDBJ databases">
        <title>Chitinophaga sp. K3CV102501T nov., isolated from isolated from a monsoon evergreen broad-leaved forest soil.</title>
        <authorList>
            <person name="Lv Y."/>
        </authorList>
    </citation>
    <scope>NUCLEOTIDE SEQUENCE [LARGE SCALE GENOMIC DNA]</scope>
    <source>
        <strain evidence="2 3">GDMCC 1.1325</strain>
    </source>
</reference>
<gene>
    <name evidence="2" type="ORF">DF182_29525</name>
</gene>
<dbReference type="Proteomes" id="UP000253410">
    <property type="component" value="Unassembled WGS sequence"/>
</dbReference>
<organism evidence="2 3">
    <name type="scientific">Chitinophaga flava</name>
    <dbReference type="NCBI Taxonomy" id="2259036"/>
    <lineage>
        <taxon>Bacteria</taxon>
        <taxon>Pseudomonadati</taxon>
        <taxon>Bacteroidota</taxon>
        <taxon>Chitinophagia</taxon>
        <taxon>Chitinophagales</taxon>
        <taxon>Chitinophagaceae</taxon>
        <taxon>Chitinophaga</taxon>
    </lineage>
</organism>
<comment type="caution">
    <text evidence="2">The sequence shown here is derived from an EMBL/GenBank/DDBJ whole genome shotgun (WGS) entry which is preliminary data.</text>
</comment>
<name>A0A365XW63_9BACT</name>
<dbReference type="AlphaFoldDB" id="A0A365XW63"/>
<evidence type="ECO:0000256" key="1">
    <source>
        <dbReference type="SAM" id="MobiDB-lite"/>
    </source>
</evidence>
<evidence type="ECO:0000313" key="3">
    <source>
        <dbReference type="Proteomes" id="UP000253410"/>
    </source>
</evidence>
<protein>
    <submittedName>
        <fullName evidence="2">Uncharacterized protein</fullName>
    </submittedName>
</protein>
<keyword evidence="3" id="KW-1185">Reference proteome</keyword>
<proteinExistence type="predicted"/>
<feature type="compositionally biased region" description="Basic and acidic residues" evidence="1">
    <location>
        <begin position="66"/>
        <end position="86"/>
    </location>
</feature>
<evidence type="ECO:0000313" key="2">
    <source>
        <dbReference type="EMBL" id="RBL90597.1"/>
    </source>
</evidence>